<gene>
    <name evidence="2" type="ORF">U9M48_025560</name>
</gene>
<evidence type="ECO:0000256" key="1">
    <source>
        <dbReference type="SAM" id="SignalP"/>
    </source>
</evidence>
<keyword evidence="1" id="KW-0732">Signal</keyword>
<organism evidence="2 3">
    <name type="scientific">Paspalum notatum var. saurae</name>
    <dbReference type="NCBI Taxonomy" id="547442"/>
    <lineage>
        <taxon>Eukaryota</taxon>
        <taxon>Viridiplantae</taxon>
        <taxon>Streptophyta</taxon>
        <taxon>Embryophyta</taxon>
        <taxon>Tracheophyta</taxon>
        <taxon>Spermatophyta</taxon>
        <taxon>Magnoliopsida</taxon>
        <taxon>Liliopsida</taxon>
        <taxon>Poales</taxon>
        <taxon>Poaceae</taxon>
        <taxon>PACMAD clade</taxon>
        <taxon>Panicoideae</taxon>
        <taxon>Andropogonodae</taxon>
        <taxon>Paspaleae</taxon>
        <taxon>Paspalinae</taxon>
        <taxon>Paspalum</taxon>
    </lineage>
</organism>
<proteinExistence type="predicted"/>
<reference evidence="2 3" key="1">
    <citation type="submission" date="2024-02" db="EMBL/GenBank/DDBJ databases">
        <title>High-quality chromosome-scale genome assembly of Pensacola bahiagrass (Paspalum notatum Flugge var. saurae).</title>
        <authorList>
            <person name="Vega J.M."/>
            <person name="Podio M."/>
            <person name="Orjuela J."/>
            <person name="Siena L.A."/>
            <person name="Pessino S.C."/>
            <person name="Combes M.C."/>
            <person name="Mariac C."/>
            <person name="Albertini E."/>
            <person name="Pupilli F."/>
            <person name="Ortiz J.P.A."/>
            <person name="Leblanc O."/>
        </authorList>
    </citation>
    <scope>NUCLEOTIDE SEQUENCE [LARGE SCALE GENOMIC DNA]</scope>
    <source>
        <strain evidence="2">R1</strain>
        <tissue evidence="2">Leaf</tissue>
    </source>
</reference>
<evidence type="ECO:0008006" key="4">
    <source>
        <dbReference type="Google" id="ProtNLM"/>
    </source>
</evidence>
<evidence type="ECO:0000313" key="2">
    <source>
        <dbReference type="EMBL" id="WVZ77733.1"/>
    </source>
</evidence>
<protein>
    <recommendedName>
        <fullName evidence="4">Defensin</fullName>
    </recommendedName>
</protein>
<accession>A0AAQ3TQN1</accession>
<dbReference type="Proteomes" id="UP001341281">
    <property type="component" value="Chromosome 05"/>
</dbReference>
<name>A0AAQ3TQN1_PASNO</name>
<dbReference type="AlphaFoldDB" id="A0AAQ3TQN1"/>
<dbReference type="EMBL" id="CP144749">
    <property type="protein sequence ID" value="WVZ77733.1"/>
    <property type="molecule type" value="Genomic_DNA"/>
</dbReference>
<evidence type="ECO:0000313" key="3">
    <source>
        <dbReference type="Proteomes" id="UP001341281"/>
    </source>
</evidence>
<feature type="chain" id="PRO_5043016039" description="Defensin" evidence="1">
    <location>
        <begin position="31"/>
        <end position="90"/>
    </location>
</feature>
<keyword evidence="3" id="KW-1185">Reference proteome</keyword>
<feature type="signal peptide" evidence="1">
    <location>
        <begin position="1"/>
        <end position="30"/>
    </location>
</feature>
<sequence length="90" mass="9343">MARKTAALVASALLLLAVVFMSLDAGGVDAYCLEFQSTINACRGGSNGLRVCCQECLDLGYNGGDCKKDGECACLKCADQKTPVCEQGGQ</sequence>